<organism evidence="4 5">
    <name type="scientific">Mycobacterium paragordonae</name>
    <dbReference type="NCBI Taxonomy" id="1389713"/>
    <lineage>
        <taxon>Bacteria</taxon>
        <taxon>Bacillati</taxon>
        <taxon>Actinomycetota</taxon>
        <taxon>Actinomycetes</taxon>
        <taxon>Mycobacteriales</taxon>
        <taxon>Mycobacteriaceae</taxon>
        <taxon>Mycobacterium</taxon>
    </lineage>
</organism>
<dbReference type="CDD" id="cd07302">
    <property type="entry name" value="CHD"/>
    <property type="match status" value="1"/>
</dbReference>
<evidence type="ECO:0000259" key="3">
    <source>
        <dbReference type="PROSITE" id="PS50125"/>
    </source>
</evidence>
<dbReference type="Pfam" id="PF00211">
    <property type="entry name" value="Guanylate_cyc"/>
    <property type="match status" value="1"/>
</dbReference>
<dbReference type="Gene3D" id="3.30.70.1230">
    <property type="entry name" value="Nucleotide cyclase"/>
    <property type="match status" value="1"/>
</dbReference>
<sequence length="1043" mass="112630">MASFKFCSECGAQVTRVSPSAQYKQVTVLFADVVRSMDIAAALDMERLREVMTELLVRSAAVARRYGGGTVEYTGDGLMVIFGAPVALEDHAFRGCLAALAIQKEVDRLAAGVAQRDGVALRLRVGMNSGRVIAGEISRGSTLYAATGETVGFAHRMQSVAPPGGVMLSDATARLVEHAVTLAVPEWLCIKGVEDPVRGRRLLAIDPHDGLVGRVETSLVGRRWEVAALDAMLERTIGRRGGVVNVVGPPGIGKSRLAREAATLAAGRGVEVFWGYCESHARDVPFHAVTRLLRARTGVVALDDAAGRALLRRQLPDANSQDLLLLDDLLGIADPDMPLPQMDPDARRRRLTALIDAYALAQTQPALLIVEDAHWIDAVSESLLADVLAVIPSTASMVLITSRPEYEGALLDVPGAQTIPVARLSDSQISGLLQELLGSDPSVGQLKGVIAERAAGNPFFVEEMVRELVQRRVLTGDGGDYICAADVAEVSVPATVAATIGARIDRLSPPARRTLHAASVIGARFDAGLLRTLGVDAVYDELLRAELIDQMRFGESPEYAFRHPLIRSVAYESQLKSDRAEWHRRLAAAIEERAAVSAEDDAALIAEHLQAAGELSGAYAWHMRAAAWSTNRDLVAARLSWERAGRIADGLPADARDRLAMQIAPRAMLCATDWQAREAQESQERFAALCELCEAAGDRVSLAIGMTGPATEHCYAGRADAAAAVSSQQMELLEVTGDLTPTMGLVPIAFVNWIGVGAFDKIMRWSQTVIDLADGDPGKGAGFGVASPLAIASAWRGTARWWLGRAGWRQDLDDAMSLAQRSNAETFSGASAWTYGFALQYGVLRAEDSVVRVSEDALRTAQAASSDRAMGLAAYTLAVGLLNRDAAADRHRGLELMMRTRDIWLRKRALFLIPVTDVWAAWETSRRGDREAAIPLMRQAARELRQAGHLLYGIWATGVLVQTLLERGKDDDLVEAHEAIDWLTKLAAEHESVMLEIMLLRLRALLCRVAGNQGAYRDLAGLYRAMASELGFEGHLAWANAML</sequence>
<dbReference type="AlphaFoldDB" id="A0AAJ1S2C3"/>
<evidence type="ECO:0000313" key="5">
    <source>
        <dbReference type="Proteomes" id="UP001229081"/>
    </source>
</evidence>
<accession>A0AAJ1S2C3</accession>
<dbReference type="SMART" id="SM00382">
    <property type="entry name" value="AAA"/>
    <property type="match status" value="1"/>
</dbReference>
<dbReference type="PROSITE" id="PS50125">
    <property type="entry name" value="GUANYLATE_CYCLASE_2"/>
    <property type="match status" value="1"/>
</dbReference>
<dbReference type="InterPro" id="IPR029787">
    <property type="entry name" value="Nucleotide_cyclase"/>
</dbReference>
<dbReference type="GO" id="GO:0004016">
    <property type="term" value="F:adenylate cyclase activity"/>
    <property type="evidence" value="ECO:0007669"/>
    <property type="project" value="TreeGrafter"/>
</dbReference>
<dbReference type="Pfam" id="PF13191">
    <property type="entry name" value="AAA_16"/>
    <property type="match status" value="1"/>
</dbReference>
<evidence type="ECO:0000256" key="2">
    <source>
        <dbReference type="ARBA" id="ARBA00022840"/>
    </source>
</evidence>
<dbReference type="InterPro" id="IPR001054">
    <property type="entry name" value="A/G_cyclase"/>
</dbReference>
<keyword evidence="1" id="KW-0547">Nucleotide-binding</keyword>
<dbReference type="PANTHER" id="PTHR16305:SF28">
    <property type="entry name" value="GUANYLATE CYCLASE DOMAIN-CONTAINING PROTEIN"/>
    <property type="match status" value="1"/>
</dbReference>
<keyword evidence="2" id="KW-0067">ATP-binding</keyword>
<dbReference type="GO" id="GO:0035556">
    <property type="term" value="P:intracellular signal transduction"/>
    <property type="evidence" value="ECO:0007669"/>
    <property type="project" value="InterPro"/>
</dbReference>
<proteinExistence type="predicted"/>
<dbReference type="InterPro" id="IPR041664">
    <property type="entry name" value="AAA_16"/>
</dbReference>
<comment type="caution">
    <text evidence="4">The sequence shown here is derived from an EMBL/GenBank/DDBJ whole genome shotgun (WGS) entry which is preliminary data.</text>
</comment>
<dbReference type="SUPFAM" id="SSF52540">
    <property type="entry name" value="P-loop containing nucleoside triphosphate hydrolases"/>
    <property type="match status" value="1"/>
</dbReference>
<evidence type="ECO:0000313" key="4">
    <source>
        <dbReference type="EMBL" id="MDP7736121.1"/>
    </source>
</evidence>
<feature type="domain" description="Guanylate cyclase" evidence="3">
    <location>
        <begin position="27"/>
        <end position="158"/>
    </location>
</feature>
<dbReference type="InterPro" id="IPR003593">
    <property type="entry name" value="AAA+_ATPase"/>
</dbReference>
<dbReference type="GO" id="GO:0005737">
    <property type="term" value="C:cytoplasm"/>
    <property type="evidence" value="ECO:0007669"/>
    <property type="project" value="TreeGrafter"/>
</dbReference>
<dbReference type="PANTHER" id="PTHR16305">
    <property type="entry name" value="TESTICULAR SOLUBLE ADENYLYL CYCLASE"/>
    <property type="match status" value="1"/>
</dbReference>
<gene>
    <name evidence="4" type="ORF">QXL92_15365</name>
</gene>
<dbReference type="Proteomes" id="UP001229081">
    <property type="component" value="Unassembled WGS sequence"/>
</dbReference>
<dbReference type="GO" id="GO:0009190">
    <property type="term" value="P:cyclic nucleotide biosynthetic process"/>
    <property type="evidence" value="ECO:0007669"/>
    <property type="project" value="InterPro"/>
</dbReference>
<protein>
    <submittedName>
        <fullName evidence="4">AAA family ATPase</fullName>
    </submittedName>
</protein>
<dbReference type="Gene3D" id="3.40.50.300">
    <property type="entry name" value="P-loop containing nucleotide triphosphate hydrolases"/>
    <property type="match status" value="1"/>
</dbReference>
<evidence type="ECO:0000256" key="1">
    <source>
        <dbReference type="ARBA" id="ARBA00022741"/>
    </source>
</evidence>
<dbReference type="EMBL" id="JAUFSA010000001">
    <property type="protein sequence ID" value="MDP7736121.1"/>
    <property type="molecule type" value="Genomic_DNA"/>
</dbReference>
<name>A0AAJ1S2C3_9MYCO</name>
<dbReference type="GO" id="GO:0005524">
    <property type="term" value="F:ATP binding"/>
    <property type="evidence" value="ECO:0007669"/>
    <property type="project" value="UniProtKB-KW"/>
</dbReference>
<dbReference type="SUPFAM" id="SSF55073">
    <property type="entry name" value="Nucleotide cyclase"/>
    <property type="match status" value="1"/>
</dbReference>
<dbReference type="InterPro" id="IPR027417">
    <property type="entry name" value="P-loop_NTPase"/>
</dbReference>
<dbReference type="SMART" id="SM00044">
    <property type="entry name" value="CYCc"/>
    <property type="match status" value="1"/>
</dbReference>
<reference evidence="4" key="1">
    <citation type="submission" date="2023-06" db="EMBL/GenBank/DDBJ databases">
        <title>Identification of two novel mycobacterium reveal diversities and complexities of Mycobacterium gordonae clade.</title>
        <authorList>
            <person name="Matsumoto Y."/>
            <person name="Nakamura S."/>
            <person name="Motooka D."/>
            <person name="Fukushima K."/>
        </authorList>
    </citation>
    <scope>NUCLEOTIDE SEQUENCE</scope>
    <source>
        <strain evidence="4">TY812</strain>
    </source>
</reference>